<evidence type="ECO:0000256" key="4">
    <source>
        <dbReference type="PROSITE-ProRule" id="PRU00169"/>
    </source>
</evidence>
<dbReference type="SUPFAM" id="SSF52172">
    <property type="entry name" value="CheY-like"/>
    <property type="match status" value="1"/>
</dbReference>
<evidence type="ECO:0000313" key="7">
    <source>
        <dbReference type="Proteomes" id="UP000006461"/>
    </source>
</evidence>
<dbReference type="PANTHER" id="PTHR43214">
    <property type="entry name" value="TWO-COMPONENT RESPONSE REGULATOR"/>
    <property type="match status" value="1"/>
</dbReference>
<keyword evidence="7" id="KW-1185">Reference proteome</keyword>
<dbReference type="GO" id="GO:0000160">
    <property type="term" value="P:phosphorelay signal transduction system"/>
    <property type="evidence" value="ECO:0007669"/>
    <property type="project" value="InterPro"/>
</dbReference>
<keyword evidence="2" id="KW-0238">DNA-binding</keyword>
<evidence type="ECO:0000256" key="3">
    <source>
        <dbReference type="ARBA" id="ARBA00023163"/>
    </source>
</evidence>
<dbReference type="eggNOG" id="COG2197">
    <property type="taxonomic scope" value="Bacteria"/>
</dbReference>
<dbReference type="CDD" id="cd17535">
    <property type="entry name" value="REC_NarL-like"/>
    <property type="match status" value="1"/>
</dbReference>
<dbReference type="InterPro" id="IPR039420">
    <property type="entry name" value="WalR-like"/>
</dbReference>
<evidence type="ECO:0000259" key="5">
    <source>
        <dbReference type="PROSITE" id="PS50110"/>
    </source>
</evidence>
<dbReference type="PROSITE" id="PS50110">
    <property type="entry name" value="RESPONSE_REGULATORY"/>
    <property type="match status" value="1"/>
</dbReference>
<feature type="modified residue" description="4-aspartylphosphate" evidence="4">
    <location>
        <position position="54"/>
    </location>
</feature>
<evidence type="ECO:0000256" key="1">
    <source>
        <dbReference type="ARBA" id="ARBA00023015"/>
    </source>
</evidence>
<dbReference type="PANTHER" id="PTHR43214:SF41">
    <property type="entry name" value="NITRATE_NITRITE RESPONSE REGULATOR PROTEIN NARP"/>
    <property type="match status" value="1"/>
</dbReference>
<evidence type="ECO:0000256" key="2">
    <source>
        <dbReference type="ARBA" id="ARBA00023125"/>
    </source>
</evidence>
<sequence length="133" mass="14342">MIRVLVVDDHQTVRAAVLQLLASTDGLSVVGEARDGRQALELAELVAPDVVLMDLTMPNMSGIEATRRLTGEHPEARVLIFSAAVGRDVVRAAREAGAVGFLPKGSREAKLIRAIREVGAGRSAWPTWVKHVR</sequence>
<keyword evidence="3" id="KW-0804">Transcription</keyword>
<dbReference type="Gene3D" id="3.40.50.2300">
    <property type="match status" value="1"/>
</dbReference>
<dbReference type="Pfam" id="PF00072">
    <property type="entry name" value="Response_reg"/>
    <property type="match status" value="1"/>
</dbReference>
<dbReference type="InterPro" id="IPR011006">
    <property type="entry name" value="CheY-like_superfamily"/>
</dbReference>
<dbReference type="GO" id="GO:0003677">
    <property type="term" value="F:DNA binding"/>
    <property type="evidence" value="ECO:0007669"/>
    <property type="project" value="UniProtKB-KW"/>
</dbReference>
<name>I4EUM7_MODI5</name>
<dbReference type="HOGENOM" id="CLU_000445_69_15_11"/>
<reference evidence="6 7" key="1">
    <citation type="journal article" date="2012" name="J. Bacteriol.">
        <title>Genome Sequence of Radiation-Resistant Modestobacter marinus Strain BC501, a Representative Actinobacterium That Thrives on Calcareous Stone Surfaces.</title>
        <authorList>
            <person name="Normand P."/>
            <person name="Gury J."/>
            <person name="Pujic P."/>
            <person name="Chouaia B."/>
            <person name="Crotti E."/>
            <person name="Brusetti L."/>
            <person name="Daffonchio D."/>
            <person name="Vacherie B."/>
            <person name="Barbe V."/>
            <person name="Medigue C."/>
            <person name="Calteau A."/>
            <person name="Ghodhbane-Gtari F."/>
            <person name="Essoussi I."/>
            <person name="Nouioui I."/>
            <person name="Abbassi-Ghozzi I."/>
            <person name="Gtari M."/>
        </authorList>
    </citation>
    <scope>NUCLEOTIDE SEQUENCE [LARGE SCALE GENOMIC DNA]</scope>
    <source>
        <strain evidence="7">BC 501</strain>
    </source>
</reference>
<organism evidence="6 7">
    <name type="scientific">Modestobacter italicus (strain DSM 44449 / CECT 9708 / BC 501)</name>
    <dbReference type="NCBI Taxonomy" id="2732864"/>
    <lineage>
        <taxon>Bacteria</taxon>
        <taxon>Bacillati</taxon>
        <taxon>Actinomycetota</taxon>
        <taxon>Actinomycetes</taxon>
        <taxon>Geodermatophilales</taxon>
        <taxon>Geodermatophilaceae</taxon>
        <taxon>Modestobacter</taxon>
    </lineage>
</organism>
<dbReference type="InterPro" id="IPR058245">
    <property type="entry name" value="NreC/VraR/RcsB-like_REC"/>
</dbReference>
<keyword evidence="4" id="KW-0597">Phosphoprotein</keyword>
<dbReference type="STRING" id="477641.MODMU_1648"/>
<accession>I4EUM7</accession>
<gene>
    <name evidence="6" type="ordered locus">MODMU_1648</name>
</gene>
<evidence type="ECO:0000313" key="6">
    <source>
        <dbReference type="EMBL" id="CCH87090.1"/>
    </source>
</evidence>
<feature type="domain" description="Response regulatory" evidence="5">
    <location>
        <begin position="3"/>
        <end position="119"/>
    </location>
</feature>
<dbReference type="InterPro" id="IPR001789">
    <property type="entry name" value="Sig_transdc_resp-reg_receiver"/>
</dbReference>
<dbReference type="KEGG" id="mmar:MODMU_1648"/>
<dbReference type="SMART" id="SM00448">
    <property type="entry name" value="REC"/>
    <property type="match status" value="1"/>
</dbReference>
<dbReference type="OrthoDB" id="9793421at2"/>
<protein>
    <submittedName>
        <fullName evidence="6">Response regulator (CheY homolog)</fullName>
    </submittedName>
</protein>
<dbReference type="OMA" id="CKKDVPT"/>
<dbReference type="AlphaFoldDB" id="I4EUM7"/>
<keyword evidence="1" id="KW-0805">Transcription regulation</keyword>
<dbReference type="EMBL" id="FO203431">
    <property type="protein sequence ID" value="CCH87090.1"/>
    <property type="molecule type" value="Genomic_DNA"/>
</dbReference>
<dbReference type="Proteomes" id="UP000006461">
    <property type="component" value="Chromosome"/>
</dbReference>
<proteinExistence type="predicted"/>